<dbReference type="Proteomes" id="UP001497516">
    <property type="component" value="Chromosome 5"/>
</dbReference>
<evidence type="ECO:0000256" key="4">
    <source>
        <dbReference type="SAM" id="Coils"/>
    </source>
</evidence>
<keyword evidence="3" id="KW-0539">Nucleus</keyword>
<feature type="domain" description="GCF C-terminal" evidence="6">
    <location>
        <begin position="653"/>
        <end position="857"/>
    </location>
</feature>
<evidence type="ECO:0000313" key="8">
    <source>
        <dbReference type="Proteomes" id="UP001497516"/>
    </source>
</evidence>
<dbReference type="Pfam" id="PF07842">
    <property type="entry name" value="GCFC"/>
    <property type="match status" value="1"/>
</dbReference>
<sequence length="963" mass="105616">MSSSSNKSRNFRRRPDHDEPNPDDAAAAVAPSPDPSRKPAPPAPSSASGSSKPKKLLSFADDEGEDDDSAAVTPLNLSSRPSGRRKPPSSSASSSSRLGKPSSSSHKLTASKDRVPLSSPATTSNVLPQAGTYTKEALLELQKNTRTLAKPSSKPSPASASSEPKIVLKGLLKPAPPSPHQTLGDRHVSDHLISNNADDDDDPFEDRLASMGLGKSKSGIIPDEERIRKIKAEREKKRHSSSSAPDFIPLNGTTNDAQGSSDDDDELELRTRVALVGRKDGNTHGVFEDVDHLPPSAAVSARYTNVVEDVANDGGDDDEEAYKIWEREQLGKALGKRMDDASAVATNRAVAGGVSSHNTATMMMPPPLPQQQQQQQQHRVSSVYPNIGGGFMASQGLDNLTIPQQAKVASKALQDNFRRIKESHDRTVSALERTDDNLTSSLDNITALEGSLSVAGEKFIFMQRLRDFVSVLCDFLQDKAAYIEELEERMQKVQEERAAAILERRIADDHDEMVGVDAAVKAAMIVFKERGHSALMISAAAGAAQTASAALKVQEKATLPELDELGRDMSMYKRMEMKRRAEARQRRRAKFDSKRILSSMEVDDSSAERKIEGESSTEESESESEAYRSSRDRCLEPVDQILSDASEEFSQLSVVKERLEKWKQEYAGSYRDAYMSLSVPAIFSPYVRLELLHWDPLRKSDDFFDMNWHSQLFNYGIPEGASDLNSEDSDSNLIPQLVEKIAVPKLHHQIVHCWDTLSTLETGNAVAATSMVINYVPASSQALSELLVAVRTRLADTASNIVVPNWSSLVLKAVPSASRIAVYRFGVSVRLMRNICLWKDILAMPVLEELALDELLRRKVLPHVQSISSDVHDAIARTERIVASLSGVWTGPNVTGDRSGKLQVLVDFVVSLGRTLEKKQAALGVSEGETSGLARRLKKMLVELNDYDNAQRIAKAFRLREAL</sequence>
<dbReference type="EMBL" id="OZ034818">
    <property type="protein sequence ID" value="CAL1388033.1"/>
    <property type="molecule type" value="Genomic_DNA"/>
</dbReference>
<organism evidence="7 8">
    <name type="scientific">Linum trigynum</name>
    <dbReference type="NCBI Taxonomy" id="586398"/>
    <lineage>
        <taxon>Eukaryota</taxon>
        <taxon>Viridiplantae</taxon>
        <taxon>Streptophyta</taxon>
        <taxon>Embryophyta</taxon>
        <taxon>Tracheophyta</taxon>
        <taxon>Spermatophyta</taxon>
        <taxon>Magnoliopsida</taxon>
        <taxon>eudicotyledons</taxon>
        <taxon>Gunneridae</taxon>
        <taxon>Pentapetalae</taxon>
        <taxon>rosids</taxon>
        <taxon>fabids</taxon>
        <taxon>Malpighiales</taxon>
        <taxon>Linaceae</taxon>
        <taxon>Linum</taxon>
    </lineage>
</organism>
<evidence type="ECO:0000256" key="5">
    <source>
        <dbReference type="SAM" id="MobiDB-lite"/>
    </source>
</evidence>
<proteinExistence type="inferred from homology"/>
<dbReference type="PANTHER" id="PTHR12214:SF0">
    <property type="entry name" value="LD29489P"/>
    <property type="match status" value="1"/>
</dbReference>
<feature type="region of interest" description="Disordered" evidence="5">
    <location>
        <begin position="599"/>
        <end position="632"/>
    </location>
</feature>
<keyword evidence="4" id="KW-0175">Coiled coil</keyword>
<dbReference type="AlphaFoldDB" id="A0AAV2EQQ0"/>
<protein>
    <recommendedName>
        <fullName evidence="6">GCF C-terminal domain-containing protein</fullName>
    </recommendedName>
</protein>
<evidence type="ECO:0000313" key="7">
    <source>
        <dbReference type="EMBL" id="CAL1388033.1"/>
    </source>
</evidence>
<feature type="compositionally biased region" description="Polar residues" evidence="5">
    <location>
        <begin position="251"/>
        <end position="260"/>
    </location>
</feature>
<feature type="compositionally biased region" description="Acidic residues" evidence="5">
    <location>
        <begin position="60"/>
        <end position="69"/>
    </location>
</feature>
<dbReference type="PANTHER" id="PTHR12214">
    <property type="entry name" value="GC-RICH SEQUENCE DNA-BINDING FACTOR"/>
    <property type="match status" value="1"/>
</dbReference>
<dbReference type="GO" id="GO:0003677">
    <property type="term" value="F:DNA binding"/>
    <property type="evidence" value="ECO:0007669"/>
    <property type="project" value="InterPro"/>
</dbReference>
<dbReference type="InterPro" id="IPR012890">
    <property type="entry name" value="GCFC2-like"/>
</dbReference>
<feature type="compositionally biased region" description="Low complexity" evidence="5">
    <location>
        <begin position="88"/>
        <end position="105"/>
    </location>
</feature>
<feature type="compositionally biased region" description="Low complexity" evidence="5">
    <location>
        <begin position="149"/>
        <end position="165"/>
    </location>
</feature>
<feature type="compositionally biased region" description="Basic and acidic residues" evidence="5">
    <location>
        <begin position="223"/>
        <end position="235"/>
    </location>
</feature>
<dbReference type="GO" id="GO:0005634">
    <property type="term" value="C:nucleus"/>
    <property type="evidence" value="ECO:0007669"/>
    <property type="project" value="UniProtKB-SubCell"/>
</dbReference>
<comment type="subcellular location">
    <subcellularLocation>
        <location evidence="1">Nucleus</location>
    </subcellularLocation>
</comment>
<keyword evidence="8" id="KW-1185">Reference proteome</keyword>
<evidence type="ECO:0000256" key="3">
    <source>
        <dbReference type="ARBA" id="ARBA00023242"/>
    </source>
</evidence>
<evidence type="ECO:0000256" key="1">
    <source>
        <dbReference type="ARBA" id="ARBA00004123"/>
    </source>
</evidence>
<dbReference type="GO" id="GO:0000398">
    <property type="term" value="P:mRNA splicing, via spliceosome"/>
    <property type="evidence" value="ECO:0007669"/>
    <property type="project" value="InterPro"/>
</dbReference>
<comment type="similarity">
    <text evidence="2">Belongs to the GCF family.</text>
</comment>
<accession>A0AAV2EQQ0</accession>
<name>A0AAV2EQQ0_9ROSI</name>
<dbReference type="InterPro" id="IPR022783">
    <property type="entry name" value="GCFC_dom"/>
</dbReference>
<gene>
    <name evidence="7" type="ORF">LTRI10_LOCUS28981</name>
</gene>
<feature type="compositionally biased region" description="Acidic residues" evidence="5">
    <location>
        <begin position="615"/>
        <end position="624"/>
    </location>
</feature>
<feature type="compositionally biased region" description="Pro residues" evidence="5">
    <location>
        <begin position="32"/>
        <end position="44"/>
    </location>
</feature>
<reference evidence="7 8" key="1">
    <citation type="submission" date="2024-04" db="EMBL/GenBank/DDBJ databases">
        <authorList>
            <person name="Fracassetti M."/>
        </authorList>
    </citation>
    <scope>NUCLEOTIDE SEQUENCE [LARGE SCALE GENOMIC DNA]</scope>
</reference>
<feature type="region of interest" description="Disordered" evidence="5">
    <location>
        <begin position="1"/>
        <end position="266"/>
    </location>
</feature>
<evidence type="ECO:0000256" key="2">
    <source>
        <dbReference type="ARBA" id="ARBA00010801"/>
    </source>
</evidence>
<evidence type="ECO:0000259" key="6">
    <source>
        <dbReference type="Pfam" id="PF07842"/>
    </source>
</evidence>
<feature type="coiled-coil region" evidence="4">
    <location>
        <begin position="476"/>
        <end position="503"/>
    </location>
</feature>